<reference evidence="2 3" key="1">
    <citation type="submission" date="2021-06" db="EMBL/GenBank/DDBJ databases">
        <title>Caerostris extrusa draft genome.</title>
        <authorList>
            <person name="Kono N."/>
            <person name="Arakawa K."/>
        </authorList>
    </citation>
    <scope>NUCLEOTIDE SEQUENCE [LARGE SCALE GENOMIC DNA]</scope>
</reference>
<gene>
    <name evidence="2" type="ORF">CEXT_625641</name>
</gene>
<name>A0AAV4XKN1_CAEEX</name>
<accession>A0AAV4XKN1</accession>
<feature type="compositionally biased region" description="Basic and acidic residues" evidence="1">
    <location>
        <begin position="47"/>
        <end position="56"/>
    </location>
</feature>
<keyword evidence="3" id="KW-1185">Reference proteome</keyword>
<evidence type="ECO:0000313" key="3">
    <source>
        <dbReference type="Proteomes" id="UP001054945"/>
    </source>
</evidence>
<evidence type="ECO:0000313" key="2">
    <source>
        <dbReference type="EMBL" id="GIY94501.1"/>
    </source>
</evidence>
<comment type="caution">
    <text evidence="2">The sequence shown here is derived from an EMBL/GenBank/DDBJ whole genome shotgun (WGS) entry which is preliminary data.</text>
</comment>
<dbReference type="AlphaFoldDB" id="A0AAV4XKN1"/>
<organism evidence="2 3">
    <name type="scientific">Caerostris extrusa</name>
    <name type="common">Bark spider</name>
    <name type="synonym">Caerostris bankana</name>
    <dbReference type="NCBI Taxonomy" id="172846"/>
    <lineage>
        <taxon>Eukaryota</taxon>
        <taxon>Metazoa</taxon>
        <taxon>Ecdysozoa</taxon>
        <taxon>Arthropoda</taxon>
        <taxon>Chelicerata</taxon>
        <taxon>Arachnida</taxon>
        <taxon>Araneae</taxon>
        <taxon>Araneomorphae</taxon>
        <taxon>Entelegynae</taxon>
        <taxon>Araneoidea</taxon>
        <taxon>Araneidae</taxon>
        <taxon>Caerostris</taxon>
    </lineage>
</organism>
<sequence>MMAIFFFPSVDGKKSPLSWRATLFGELWAQKRRKRESYRSSDNADFWPRKKNSDSRKKTLVCSCHTSCPLLSCNGEIAARSIMSPVFTKLRVQMTLERHEIGFFYVHVQIPSDKDGTTEISDLFSIS</sequence>
<proteinExistence type="predicted"/>
<feature type="region of interest" description="Disordered" evidence="1">
    <location>
        <begin position="31"/>
        <end position="56"/>
    </location>
</feature>
<dbReference type="Proteomes" id="UP001054945">
    <property type="component" value="Unassembled WGS sequence"/>
</dbReference>
<evidence type="ECO:0000256" key="1">
    <source>
        <dbReference type="SAM" id="MobiDB-lite"/>
    </source>
</evidence>
<protein>
    <submittedName>
        <fullName evidence="2">Uncharacterized protein</fullName>
    </submittedName>
</protein>
<dbReference type="EMBL" id="BPLR01017793">
    <property type="protein sequence ID" value="GIY94501.1"/>
    <property type="molecule type" value="Genomic_DNA"/>
</dbReference>